<sequence length="194" mass="21835">MIRTQLLTAQWRRRLSVNNLFCISGRWECPWHQCDLCGHEAASFCEMCPSSYCVEHRDGMLFISKLDGRLSCSEHDPCGPEPLEPGEIREYPTETMTTYPINFIRAGKTKSTTLNTTAVPKDPSPPDVAPHVSVSPSSSPPPLDISLNCAYSPISPYEEEKEEEGESLVLIERDGEKSVTQDNSERLRMKKKTE</sequence>
<evidence type="ECO:0000256" key="2">
    <source>
        <dbReference type="ARBA" id="ARBA00004286"/>
    </source>
</evidence>
<comment type="caution">
    <text evidence="10">The sequence shown here is derived from an EMBL/GenBank/DDBJ whole genome shotgun (WGS) entry which is preliminary data.</text>
</comment>
<dbReference type="GO" id="GO:0005694">
    <property type="term" value="C:chromosome"/>
    <property type="evidence" value="ECO:0007669"/>
    <property type="project" value="UniProtKB-SubCell"/>
</dbReference>
<accession>A0ABD0NJT2</accession>
<dbReference type="GO" id="GO:0032259">
    <property type="term" value="P:methylation"/>
    <property type="evidence" value="ECO:0007669"/>
    <property type="project" value="UniProtKB-KW"/>
</dbReference>
<dbReference type="Gene3D" id="3.30.40.10">
    <property type="entry name" value="Zinc/RING finger domain, C3HC4 (zinc finger)"/>
    <property type="match status" value="1"/>
</dbReference>
<evidence type="ECO:0000256" key="8">
    <source>
        <dbReference type="SAM" id="MobiDB-lite"/>
    </source>
</evidence>
<keyword evidence="4" id="KW-0489">Methyltransferase</keyword>
<keyword evidence="3" id="KW-0158">Chromosome</keyword>
<dbReference type="InterPro" id="IPR050777">
    <property type="entry name" value="SET2_Histone-Lys_MeTrsfase"/>
</dbReference>
<organism evidence="10 11">
    <name type="scientific">Cirrhinus mrigala</name>
    <name type="common">Mrigala</name>
    <dbReference type="NCBI Taxonomy" id="683832"/>
    <lineage>
        <taxon>Eukaryota</taxon>
        <taxon>Metazoa</taxon>
        <taxon>Chordata</taxon>
        <taxon>Craniata</taxon>
        <taxon>Vertebrata</taxon>
        <taxon>Euteleostomi</taxon>
        <taxon>Actinopterygii</taxon>
        <taxon>Neopterygii</taxon>
        <taxon>Teleostei</taxon>
        <taxon>Ostariophysi</taxon>
        <taxon>Cypriniformes</taxon>
        <taxon>Cyprinidae</taxon>
        <taxon>Labeoninae</taxon>
        <taxon>Labeonini</taxon>
        <taxon>Cirrhinus</taxon>
    </lineage>
</organism>
<name>A0ABD0NJT2_CIRMR</name>
<evidence type="ECO:0000256" key="4">
    <source>
        <dbReference type="ARBA" id="ARBA00022603"/>
    </source>
</evidence>
<feature type="region of interest" description="Disordered" evidence="8">
    <location>
        <begin position="114"/>
        <end position="194"/>
    </location>
</feature>
<proteinExistence type="predicted"/>
<keyword evidence="6" id="KW-0949">S-adenosyl-L-methionine</keyword>
<dbReference type="Proteomes" id="UP001529510">
    <property type="component" value="Unassembled WGS sequence"/>
</dbReference>
<comment type="subcellular location">
    <subcellularLocation>
        <location evidence="2">Chromosome</location>
    </subcellularLocation>
    <subcellularLocation>
        <location evidence="1">Nucleus</location>
    </subcellularLocation>
</comment>
<evidence type="ECO:0000256" key="1">
    <source>
        <dbReference type="ARBA" id="ARBA00004123"/>
    </source>
</evidence>
<gene>
    <name evidence="10" type="ORF">M9458_041626</name>
</gene>
<dbReference type="PANTHER" id="PTHR22884">
    <property type="entry name" value="SET DOMAIN PROTEINS"/>
    <property type="match status" value="1"/>
</dbReference>
<evidence type="ECO:0000256" key="3">
    <source>
        <dbReference type="ARBA" id="ARBA00022454"/>
    </source>
</evidence>
<dbReference type="GO" id="GO:0008168">
    <property type="term" value="F:methyltransferase activity"/>
    <property type="evidence" value="ECO:0007669"/>
    <property type="project" value="UniProtKB-KW"/>
</dbReference>
<dbReference type="EMBL" id="JAMKFB020000021">
    <property type="protein sequence ID" value="KAL0162230.1"/>
    <property type="molecule type" value="Genomic_DNA"/>
</dbReference>
<evidence type="ECO:0000256" key="7">
    <source>
        <dbReference type="ARBA" id="ARBA00023242"/>
    </source>
</evidence>
<keyword evidence="5" id="KW-0808">Transferase</keyword>
<evidence type="ECO:0000256" key="5">
    <source>
        <dbReference type="ARBA" id="ARBA00022679"/>
    </source>
</evidence>
<reference evidence="10 11" key="1">
    <citation type="submission" date="2024-05" db="EMBL/GenBank/DDBJ databases">
        <title>Genome sequencing and assembly of Indian major carp, Cirrhinus mrigala (Hamilton, 1822).</title>
        <authorList>
            <person name="Mohindra V."/>
            <person name="Chowdhury L.M."/>
            <person name="Lal K."/>
            <person name="Jena J.K."/>
        </authorList>
    </citation>
    <scope>NUCLEOTIDE SEQUENCE [LARGE SCALE GENOMIC DNA]</scope>
    <source>
        <strain evidence="10">CM1030</strain>
        <tissue evidence="10">Blood</tissue>
    </source>
</reference>
<dbReference type="AlphaFoldDB" id="A0ABD0NJT2"/>
<evidence type="ECO:0000313" key="10">
    <source>
        <dbReference type="EMBL" id="KAL0162230.1"/>
    </source>
</evidence>
<feature type="non-terminal residue" evidence="10">
    <location>
        <position position="194"/>
    </location>
</feature>
<dbReference type="Pfam" id="PF17982">
    <property type="entry name" value="C5HCH"/>
    <property type="match status" value="1"/>
</dbReference>
<keyword evidence="7" id="KW-0539">Nucleus</keyword>
<feature type="domain" description="NSD Cys-His rich" evidence="9">
    <location>
        <begin position="31"/>
        <end position="80"/>
    </location>
</feature>
<dbReference type="GO" id="GO:0005634">
    <property type="term" value="C:nucleus"/>
    <property type="evidence" value="ECO:0007669"/>
    <property type="project" value="UniProtKB-SubCell"/>
</dbReference>
<feature type="compositionally biased region" description="Basic and acidic residues" evidence="8">
    <location>
        <begin position="171"/>
        <end position="194"/>
    </location>
</feature>
<evidence type="ECO:0000313" key="11">
    <source>
        <dbReference type="Proteomes" id="UP001529510"/>
    </source>
</evidence>
<protein>
    <recommendedName>
        <fullName evidence="9">NSD Cys-His rich domain-containing protein</fullName>
    </recommendedName>
</protein>
<keyword evidence="11" id="KW-1185">Reference proteome</keyword>
<dbReference type="InterPro" id="IPR013083">
    <property type="entry name" value="Znf_RING/FYVE/PHD"/>
</dbReference>
<evidence type="ECO:0000256" key="6">
    <source>
        <dbReference type="ARBA" id="ARBA00022691"/>
    </source>
</evidence>
<evidence type="ECO:0000259" key="9">
    <source>
        <dbReference type="Pfam" id="PF17982"/>
    </source>
</evidence>
<dbReference type="InterPro" id="IPR041306">
    <property type="entry name" value="C5HCH"/>
</dbReference>
<feature type="compositionally biased region" description="Acidic residues" evidence="8">
    <location>
        <begin position="157"/>
        <end position="166"/>
    </location>
</feature>